<evidence type="ECO:0000313" key="10">
    <source>
        <dbReference type="EMBL" id="ARW62646.1"/>
    </source>
</evidence>
<keyword evidence="10" id="KW-0150">Chloroplast</keyword>
<dbReference type="Gene3D" id="1.20.860.20">
    <property type="entry name" value="Photosystem I PsaK, reaction centre"/>
    <property type="match status" value="1"/>
</dbReference>
<geneLocation type="chloroplast" evidence="10"/>
<keyword evidence="10" id="KW-0934">Plastid</keyword>
<evidence type="ECO:0000256" key="9">
    <source>
        <dbReference type="HAMAP-Rule" id="MF_00474"/>
    </source>
</evidence>
<dbReference type="Pfam" id="PF01241">
    <property type="entry name" value="PSI_PSAK"/>
    <property type="match status" value="1"/>
</dbReference>
<feature type="transmembrane region" description="Helical" evidence="9">
    <location>
        <begin position="20"/>
        <end position="41"/>
    </location>
</feature>
<accession>A0A1Z1M9I9</accession>
<dbReference type="InterPro" id="IPR035982">
    <property type="entry name" value="PSI_centre_PsaK_sf"/>
</dbReference>
<dbReference type="NCBIfam" id="TIGR03049">
    <property type="entry name" value="PS_I_psaK"/>
    <property type="match status" value="1"/>
</dbReference>
<evidence type="ECO:0000256" key="6">
    <source>
        <dbReference type="ARBA" id="ARBA00022989"/>
    </source>
</evidence>
<evidence type="ECO:0000256" key="3">
    <source>
        <dbReference type="ARBA" id="ARBA00022531"/>
    </source>
</evidence>
<dbReference type="GeneID" id="33355887"/>
<dbReference type="SUPFAM" id="SSF81563">
    <property type="entry name" value="Photosystem I reaction center subunit X, PsaK"/>
    <property type="match status" value="1"/>
</dbReference>
<dbReference type="InterPro" id="IPR017492">
    <property type="entry name" value="PSI_PsaK"/>
</dbReference>
<dbReference type="EMBL" id="MF101424">
    <property type="protein sequence ID" value="ARW62646.1"/>
    <property type="molecule type" value="Genomic_DNA"/>
</dbReference>
<keyword evidence="8 9" id="KW-0472">Membrane</keyword>
<name>A0A1Z1M9I9_RHOCN</name>
<dbReference type="GO" id="GO:0009535">
    <property type="term" value="C:chloroplast thylakoid membrane"/>
    <property type="evidence" value="ECO:0007669"/>
    <property type="project" value="UniProtKB-SubCell"/>
</dbReference>
<protein>
    <recommendedName>
        <fullName evidence="9">Photosystem I reaction center subunit PsaK</fullName>
    </recommendedName>
    <alternativeName>
        <fullName evidence="9">PSI-K</fullName>
    </alternativeName>
    <alternativeName>
        <fullName evidence="9">Photosystem I subunit X</fullName>
    </alternativeName>
</protein>
<evidence type="ECO:0000256" key="1">
    <source>
        <dbReference type="ARBA" id="ARBA00004141"/>
    </source>
</evidence>
<dbReference type="HAMAP" id="MF_00474">
    <property type="entry name" value="PSI_PsaK"/>
    <property type="match status" value="1"/>
</dbReference>
<dbReference type="GO" id="GO:0009522">
    <property type="term" value="C:photosystem I"/>
    <property type="evidence" value="ECO:0007669"/>
    <property type="project" value="UniProtKB-KW"/>
</dbReference>
<dbReference type="InterPro" id="IPR037101">
    <property type="entry name" value="PSI_PsaK_bact"/>
</dbReference>
<keyword evidence="3 9" id="KW-0602">Photosynthesis</keyword>
<evidence type="ECO:0000256" key="8">
    <source>
        <dbReference type="ARBA" id="ARBA00023136"/>
    </source>
</evidence>
<dbReference type="AlphaFoldDB" id="A0A1Z1M9I9"/>
<proteinExistence type="inferred from homology"/>
<organism evidence="10">
    <name type="scientific">Rhodomela confervoides</name>
    <name type="common">Red alga</name>
    <dbReference type="NCBI Taxonomy" id="35163"/>
    <lineage>
        <taxon>Eukaryota</taxon>
        <taxon>Rhodophyta</taxon>
        <taxon>Florideophyceae</taxon>
        <taxon>Rhodymeniophycidae</taxon>
        <taxon>Ceramiales</taxon>
        <taxon>Rhodomelaceae</taxon>
        <taxon>Rhodomela</taxon>
    </lineage>
</organism>
<evidence type="ECO:0000256" key="5">
    <source>
        <dbReference type="ARBA" id="ARBA00022836"/>
    </source>
</evidence>
<dbReference type="GO" id="GO:0015979">
    <property type="term" value="P:photosynthesis"/>
    <property type="evidence" value="ECO:0007669"/>
    <property type="project" value="UniProtKB-UniRule"/>
</dbReference>
<dbReference type="InterPro" id="IPR000549">
    <property type="entry name" value="PSI_PsaG/PsaK"/>
</dbReference>
<gene>
    <name evidence="9 10" type="primary">psaK</name>
</gene>
<dbReference type="RefSeq" id="YP_009394084.1">
    <property type="nucleotide sequence ID" value="NC_035271.1"/>
</dbReference>
<evidence type="ECO:0000256" key="4">
    <source>
        <dbReference type="ARBA" id="ARBA00022692"/>
    </source>
</evidence>
<comment type="subcellular location">
    <subcellularLocation>
        <location evidence="1">Membrane</location>
        <topology evidence="1">Multi-pass membrane protein</topology>
    </subcellularLocation>
    <subcellularLocation>
        <location evidence="9">Plastid</location>
        <location evidence="9">Chloroplast thylakoid membrane</location>
        <topology evidence="9">Multi-pass membrane protein</topology>
    </subcellularLocation>
</comment>
<sequence>MELNNYNVFEIISTNSLWSVKIATIMIACNLISIGIGRYAIKVRGLGPSIPVLGLEGLGLPELLATTSLGHIIGAGTIIGLKSIGYLY</sequence>
<keyword evidence="7 9" id="KW-0793">Thylakoid</keyword>
<comment type="similarity">
    <text evidence="2 9">Belongs to the PsaG/PsaK family.</text>
</comment>
<keyword evidence="6 9" id="KW-1133">Transmembrane helix</keyword>
<evidence type="ECO:0000256" key="7">
    <source>
        <dbReference type="ARBA" id="ARBA00023078"/>
    </source>
</evidence>
<comment type="caution">
    <text evidence="9">Lacks conserved residue(s) required for the propagation of feature annotation.</text>
</comment>
<keyword evidence="4 9" id="KW-0812">Transmembrane</keyword>
<reference evidence="10" key="1">
    <citation type="journal article" date="2017" name="J. Phycol.">
        <title>Analysis of chloroplast genomes and a supermatrix inform reclassification of the Rhodomelaceae (Rhodophyta).</title>
        <authorList>
            <person name="Diaz-Tapia P."/>
            <person name="Maggs C.A."/>
            <person name="West J.A."/>
            <person name="Verbruggen H."/>
        </authorList>
    </citation>
    <scope>NUCLEOTIDE SEQUENCE</scope>
    <source>
        <strain evidence="10">PD508</strain>
    </source>
</reference>
<keyword evidence="5 9" id="KW-0603">Photosystem I</keyword>
<evidence type="ECO:0000256" key="2">
    <source>
        <dbReference type="ARBA" id="ARBA00006458"/>
    </source>
</evidence>